<dbReference type="GO" id="GO:0005615">
    <property type="term" value="C:extracellular space"/>
    <property type="evidence" value="ECO:0007669"/>
    <property type="project" value="TreeGrafter"/>
</dbReference>
<dbReference type="GO" id="GO:0031012">
    <property type="term" value="C:extracellular matrix"/>
    <property type="evidence" value="ECO:0007669"/>
    <property type="project" value="TreeGrafter"/>
</dbReference>
<dbReference type="Pfam" id="PF13855">
    <property type="entry name" value="LRR_8"/>
    <property type="match status" value="1"/>
</dbReference>
<dbReference type="PANTHER" id="PTHR24373:SF370">
    <property type="entry name" value="FISH-LIPS, ISOFORM E"/>
    <property type="match status" value="1"/>
</dbReference>
<comment type="caution">
    <text evidence="4">The sequence shown here is derived from an EMBL/GenBank/DDBJ whole genome shotgun (WGS) entry which is preliminary data.</text>
</comment>
<evidence type="ECO:0000256" key="3">
    <source>
        <dbReference type="ARBA" id="ARBA00022737"/>
    </source>
</evidence>
<dbReference type="InterPro" id="IPR050328">
    <property type="entry name" value="Dev_Immune_Receptor"/>
</dbReference>
<keyword evidence="1" id="KW-0433">Leucine-rich repeat</keyword>
<name>A0A8K0CQQ2_IGNLU</name>
<accession>A0A8K0CQQ2</accession>
<dbReference type="SUPFAM" id="SSF52058">
    <property type="entry name" value="L domain-like"/>
    <property type="match status" value="1"/>
</dbReference>
<evidence type="ECO:0000256" key="1">
    <source>
        <dbReference type="ARBA" id="ARBA00022614"/>
    </source>
</evidence>
<dbReference type="AlphaFoldDB" id="A0A8K0CQQ2"/>
<keyword evidence="5" id="KW-1185">Reference proteome</keyword>
<keyword evidence="2" id="KW-0732">Signal</keyword>
<dbReference type="InterPro" id="IPR001611">
    <property type="entry name" value="Leu-rich_rpt"/>
</dbReference>
<dbReference type="InterPro" id="IPR032675">
    <property type="entry name" value="LRR_dom_sf"/>
</dbReference>
<dbReference type="SMART" id="SM00369">
    <property type="entry name" value="LRR_TYP"/>
    <property type="match status" value="4"/>
</dbReference>
<organism evidence="4 5">
    <name type="scientific">Ignelater luminosus</name>
    <name type="common">Cucubano</name>
    <name type="synonym">Pyrophorus luminosus</name>
    <dbReference type="NCBI Taxonomy" id="2038154"/>
    <lineage>
        <taxon>Eukaryota</taxon>
        <taxon>Metazoa</taxon>
        <taxon>Ecdysozoa</taxon>
        <taxon>Arthropoda</taxon>
        <taxon>Hexapoda</taxon>
        <taxon>Insecta</taxon>
        <taxon>Pterygota</taxon>
        <taxon>Neoptera</taxon>
        <taxon>Endopterygota</taxon>
        <taxon>Coleoptera</taxon>
        <taxon>Polyphaga</taxon>
        <taxon>Elateriformia</taxon>
        <taxon>Elateroidea</taxon>
        <taxon>Elateridae</taxon>
        <taxon>Agrypninae</taxon>
        <taxon>Pyrophorini</taxon>
        <taxon>Ignelater</taxon>
    </lineage>
</organism>
<dbReference type="Proteomes" id="UP000801492">
    <property type="component" value="Unassembled WGS sequence"/>
</dbReference>
<protein>
    <submittedName>
        <fullName evidence="4">Uncharacterized protein</fullName>
    </submittedName>
</protein>
<proteinExistence type="predicted"/>
<dbReference type="PANTHER" id="PTHR24373">
    <property type="entry name" value="SLIT RELATED LEUCINE-RICH REPEAT NEURONAL PROTEIN"/>
    <property type="match status" value="1"/>
</dbReference>
<sequence length="139" mass="16505">LIPSELFGTLVNLENIYLNNNEIEAIEEKAFHDMHSLLNIKLNNNKLRIIKKDTFVNLPKINSIDLAFNEIFDISNDDFENLPSLEWVRLRDNKLEPKDLEVFAKYYKRETPKKPRRCGTVRLREKRAKTVNKFDEELE</sequence>
<evidence type="ECO:0000256" key="2">
    <source>
        <dbReference type="ARBA" id="ARBA00022729"/>
    </source>
</evidence>
<evidence type="ECO:0000313" key="5">
    <source>
        <dbReference type="Proteomes" id="UP000801492"/>
    </source>
</evidence>
<evidence type="ECO:0000313" key="4">
    <source>
        <dbReference type="EMBL" id="KAF2889941.1"/>
    </source>
</evidence>
<feature type="non-terminal residue" evidence="4">
    <location>
        <position position="1"/>
    </location>
</feature>
<dbReference type="Gene3D" id="3.80.10.10">
    <property type="entry name" value="Ribonuclease Inhibitor"/>
    <property type="match status" value="1"/>
</dbReference>
<reference evidence="4" key="1">
    <citation type="submission" date="2019-08" db="EMBL/GenBank/DDBJ databases">
        <title>The genome of the North American firefly Photinus pyralis.</title>
        <authorList>
            <consortium name="Photinus pyralis genome working group"/>
            <person name="Fallon T.R."/>
            <person name="Sander Lower S.E."/>
            <person name="Weng J.-K."/>
        </authorList>
    </citation>
    <scope>NUCLEOTIDE SEQUENCE</scope>
    <source>
        <strain evidence="4">TRF0915ILg1</strain>
        <tissue evidence="4">Whole body</tissue>
    </source>
</reference>
<gene>
    <name evidence="4" type="ORF">ILUMI_16232</name>
</gene>
<dbReference type="OrthoDB" id="8023798at2759"/>
<dbReference type="EMBL" id="VTPC01060255">
    <property type="protein sequence ID" value="KAF2889941.1"/>
    <property type="molecule type" value="Genomic_DNA"/>
</dbReference>
<keyword evidence="3" id="KW-0677">Repeat</keyword>
<dbReference type="InterPro" id="IPR003591">
    <property type="entry name" value="Leu-rich_rpt_typical-subtyp"/>
</dbReference>